<dbReference type="Gene3D" id="3.40.630.30">
    <property type="match status" value="1"/>
</dbReference>
<dbReference type="SUPFAM" id="SSF55729">
    <property type="entry name" value="Acyl-CoA N-acyltransferases (Nat)"/>
    <property type="match status" value="1"/>
</dbReference>
<accession>A0A845AJA3</accession>
<comment type="caution">
    <text evidence="2">The sequence shown here is derived from an EMBL/GenBank/DDBJ whole genome shotgun (WGS) entry which is preliminary data.</text>
</comment>
<dbReference type="Proteomes" id="UP000439780">
    <property type="component" value="Unassembled WGS sequence"/>
</dbReference>
<reference evidence="2 3" key="1">
    <citation type="submission" date="2019-12" db="EMBL/GenBank/DDBJ databases">
        <title>Genomic-based taxomic classification of the family Erythrobacteraceae.</title>
        <authorList>
            <person name="Xu L."/>
        </authorList>
    </citation>
    <scope>NUCLEOTIDE SEQUENCE [LARGE SCALE GENOMIC DNA]</scope>
    <source>
        <strain evidence="2 3">KEMB 9005-328</strain>
    </source>
</reference>
<name>A0A845AJA3_9SPHN</name>
<dbReference type="PANTHER" id="PTHR42791:SF1">
    <property type="entry name" value="N-ACETYLTRANSFERASE DOMAIN-CONTAINING PROTEIN"/>
    <property type="match status" value="1"/>
</dbReference>
<dbReference type="GO" id="GO:0016747">
    <property type="term" value="F:acyltransferase activity, transferring groups other than amino-acyl groups"/>
    <property type="evidence" value="ECO:0007669"/>
    <property type="project" value="InterPro"/>
</dbReference>
<feature type="domain" description="N-acetyltransferase" evidence="1">
    <location>
        <begin position="119"/>
        <end position="199"/>
    </location>
</feature>
<dbReference type="RefSeq" id="WP_160753534.1">
    <property type="nucleotide sequence ID" value="NZ_WTYA01000007.1"/>
</dbReference>
<dbReference type="PANTHER" id="PTHR42791">
    <property type="entry name" value="GNAT FAMILY ACETYLTRANSFERASE"/>
    <property type="match status" value="1"/>
</dbReference>
<dbReference type="InterPro" id="IPR000182">
    <property type="entry name" value="GNAT_dom"/>
</dbReference>
<organism evidence="2 3">
    <name type="scientific">Qipengyuania algicida</name>
    <dbReference type="NCBI Taxonomy" id="1836209"/>
    <lineage>
        <taxon>Bacteria</taxon>
        <taxon>Pseudomonadati</taxon>
        <taxon>Pseudomonadota</taxon>
        <taxon>Alphaproteobacteria</taxon>
        <taxon>Sphingomonadales</taxon>
        <taxon>Erythrobacteraceae</taxon>
        <taxon>Qipengyuania</taxon>
    </lineage>
</organism>
<evidence type="ECO:0000313" key="2">
    <source>
        <dbReference type="EMBL" id="MXP29243.1"/>
    </source>
</evidence>
<dbReference type="Pfam" id="PF00583">
    <property type="entry name" value="Acetyltransf_1"/>
    <property type="match status" value="1"/>
</dbReference>
<dbReference type="CDD" id="cd04301">
    <property type="entry name" value="NAT_SF"/>
    <property type="match status" value="1"/>
</dbReference>
<dbReference type="OrthoDB" id="7057833at2"/>
<keyword evidence="3" id="KW-1185">Reference proteome</keyword>
<keyword evidence="2" id="KW-0808">Transferase</keyword>
<dbReference type="EMBL" id="WTYA01000007">
    <property type="protein sequence ID" value="MXP29243.1"/>
    <property type="molecule type" value="Genomic_DNA"/>
</dbReference>
<evidence type="ECO:0000313" key="3">
    <source>
        <dbReference type="Proteomes" id="UP000439780"/>
    </source>
</evidence>
<dbReference type="PROSITE" id="PS51186">
    <property type="entry name" value="GNAT"/>
    <property type="match status" value="1"/>
</dbReference>
<evidence type="ECO:0000259" key="1">
    <source>
        <dbReference type="PROSITE" id="PS51186"/>
    </source>
</evidence>
<dbReference type="InterPro" id="IPR052523">
    <property type="entry name" value="Trichothecene_AcTrans"/>
</dbReference>
<dbReference type="AlphaFoldDB" id="A0A845AJA3"/>
<proteinExistence type="predicted"/>
<dbReference type="InterPro" id="IPR016181">
    <property type="entry name" value="Acyl_CoA_acyltransferase"/>
</dbReference>
<protein>
    <submittedName>
        <fullName evidence="2">GNAT family N-acetyltransferase</fullName>
    </submittedName>
</protein>
<gene>
    <name evidence="2" type="ORF">GRI58_10465</name>
</gene>
<sequence>MSPETIDLGTGLVRATKERANDVGDITADAFREDPFNRWLFGRADGMANAFRALARHVYCPRGLAYTLYDAGAAMWMMPGGDLEPPLAAKPALLWAIMGKSSRGAYARANRAMSAMEKAHPTMPHVYLFTIGVRRAQRGKGLGRKLIAPVLTACDREGLPAYLENSNPANRGFYGSCGFERIGMIEAEAGAPPLEAMLRQPRAL</sequence>